<keyword evidence="16" id="KW-1185">Reference proteome</keyword>
<dbReference type="InterPro" id="IPR011527">
    <property type="entry name" value="ABC1_TM_dom"/>
</dbReference>
<keyword evidence="8 12" id="KW-1133">Transmembrane helix</keyword>
<dbReference type="eggNOG" id="COG1132">
    <property type="taxonomic scope" value="Bacteria"/>
</dbReference>
<dbReference type="PROSITE" id="PS00211">
    <property type="entry name" value="ABC_TRANSPORTER_1"/>
    <property type="match status" value="1"/>
</dbReference>
<evidence type="ECO:0000259" key="14">
    <source>
        <dbReference type="PROSITE" id="PS50929"/>
    </source>
</evidence>
<evidence type="ECO:0000313" key="15">
    <source>
        <dbReference type="EMBL" id="ETF02328.1"/>
    </source>
</evidence>
<evidence type="ECO:0000256" key="1">
    <source>
        <dbReference type="ARBA" id="ARBA00004651"/>
    </source>
</evidence>
<dbReference type="Pfam" id="PF00664">
    <property type="entry name" value="ABC_membrane"/>
    <property type="match status" value="1"/>
</dbReference>
<dbReference type="Gene3D" id="1.20.1560.10">
    <property type="entry name" value="ABC transporter type 1, transmembrane domain"/>
    <property type="match status" value="1"/>
</dbReference>
<protein>
    <submittedName>
        <fullName evidence="15">ABC transporter</fullName>
    </submittedName>
</protein>
<feature type="transmembrane region" description="Helical" evidence="12">
    <location>
        <begin position="27"/>
        <end position="52"/>
    </location>
</feature>
<sequence>MSNTRNSASWSVLNTLLRGHRKPLGMAILLAAVAAVLELVPFLILCYSVALLPRLPDAHGFLQLAGWLALALAGKYIVYSLAYFLSHETAYRVLMDTRQKLVRALARAPLPWLQQHSSGVLNKLVMQDVERIEQFIAHHLVEMMAAFAASILVISVLWWVDWRLALAAIAAPLLAIVIQAIAMRNVGQYMTEYQQAIGELNGASVEYLRSMPVMKTFNQGAHSFARMRKGLARYHELVRHITRGTVPGWSLFVVMLNANIVVLPIGLWLMQQQQIDLAGMLIAIVLGNGMVRPLMKLMRFQTQIREILDGVKRMQPVLSMREGRAKTRQTLTSSAVQLSGISVSYGNRRVLSEVSFAIPAGRVTALVGPSGAGKSTIASLLGGLVEPDQGRILVGDCPLADIDNVQRTATIAVVAQDAFLFRGTLLSNLKLGRPDAGEDQIRQALRVAQAEAFVDALPKGWHTHVGERGLTLSGGERQRLAVARALLANTPVLVLDESTAFADSRTEKYFYEALHRTYPALTVLTIAHRLYSVKDATNIVVLDHGSVVASGDHASLMQTCTLYRQMWQAQAPQQSGSVNQTRPAVLPGEKEHA</sequence>
<feature type="transmembrane region" description="Helical" evidence="12">
    <location>
        <begin position="165"/>
        <end position="183"/>
    </location>
</feature>
<keyword evidence="5" id="KW-0547">Nucleotide-binding</keyword>
<dbReference type="AlphaFoldDB" id="V8QSL2"/>
<dbReference type="RefSeq" id="WP_024006279.1">
    <property type="nucleotide sequence ID" value="NZ_KI650980.1"/>
</dbReference>
<evidence type="ECO:0000256" key="7">
    <source>
        <dbReference type="ARBA" id="ARBA00022967"/>
    </source>
</evidence>
<proteinExistence type="predicted"/>
<dbReference type="SUPFAM" id="SSF90123">
    <property type="entry name" value="ABC transporter transmembrane region"/>
    <property type="match status" value="1"/>
</dbReference>
<name>V8QSL2_9BURK</name>
<dbReference type="Proteomes" id="UP000018733">
    <property type="component" value="Unassembled WGS sequence"/>
</dbReference>
<keyword evidence="10 12" id="KW-0472">Membrane</keyword>
<feature type="transmembrane region" description="Helical" evidence="12">
    <location>
        <begin position="64"/>
        <end position="85"/>
    </location>
</feature>
<comment type="caution">
    <text evidence="15">The sequence shown here is derived from an EMBL/GenBank/DDBJ whole genome shotgun (WGS) entry which is preliminary data.</text>
</comment>
<dbReference type="InterPro" id="IPR027417">
    <property type="entry name" value="P-loop_NTPase"/>
</dbReference>
<dbReference type="Gene3D" id="3.40.50.300">
    <property type="entry name" value="P-loop containing nucleotide triphosphate hydrolases"/>
    <property type="match status" value="1"/>
</dbReference>
<evidence type="ECO:0000256" key="5">
    <source>
        <dbReference type="ARBA" id="ARBA00022741"/>
    </source>
</evidence>
<feature type="transmembrane region" description="Helical" evidence="12">
    <location>
        <begin position="249"/>
        <end position="271"/>
    </location>
</feature>
<dbReference type="PATRIC" id="fig|1424334.3.peg.3353"/>
<dbReference type="InterPro" id="IPR003593">
    <property type="entry name" value="AAA+_ATPase"/>
</dbReference>
<dbReference type="GO" id="GO:0016887">
    <property type="term" value="F:ATP hydrolysis activity"/>
    <property type="evidence" value="ECO:0007669"/>
    <property type="project" value="InterPro"/>
</dbReference>
<dbReference type="STRING" id="1424334.W822_16685"/>
<dbReference type="InterPro" id="IPR036640">
    <property type="entry name" value="ABC1_TM_sf"/>
</dbReference>
<accession>V8QSL2</accession>
<evidence type="ECO:0000256" key="9">
    <source>
        <dbReference type="ARBA" id="ARBA00023055"/>
    </source>
</evidence>
<feature type="transmembrane region" description="Helical" evidence="12">
    <location>
        <begin position="140"/>
        <end position="159"/>
    </location>
</feature>
<evidence type="ECO:0000259" key="13">
    <source>
        <dbReference type="PROSITE" id="PS50893"/>
    </source>
</evidence>
<evidence type="ECO:0000256" key="4">
    <source>
        <dbReference type="ARBA" id="ARBA00022692"/>
    </source>
</evidence>
<dbReference type="GO" id="GO:0005524">
    <property type="term" value="F:ATP binding"/>
    <property type="evidence" value="ECO:0007669"/>
    <property type="project" value="UniProtKB-KW"/>
</dbReference>
<reference evidence="15 16" key="1">
    <citation type="journal article" date="2014" name="Genome Announc.">
        <title>Draft Genome Sequence of Advenella kashmirensis Strain W13003, a Polycyclic Aromatic Hydrocarbon-Degrading Bacterium.</title>
        <authorList>
            <person name="Wang X."/>
            <person name="Jin D."/>
            <person name="Zhou L."/>
            <person name="Wu L."/>
            <person name="An W."/>
            <person name="Zhao L."/>
        </authorList>
    </citation>
    <scope>NUCLEOTIDE SEQUENCE [LARGE SCALE GENOMIC DNA]</scope>
    <source>
        <strain evidence="15 16">W13003</strain>
    </source>
</reference>
<evidence type="ECO:0000256" key="8">
    <source>
        <dbReference type="ARBA" id="ARBA00022989"/>
    </source>
</evidence>
<dbReference type="InterPro" id="IPR003439">
    <property type="entry name" value="ABC_transporter-like_ATP-bd"/>
</dbReference>
<feature type="region of interest" description="Disordered" evidence="11">
    <location>
        <begin position="573"/>
        <end position="593"/>
    </location>
</feature>
<dbReference type="PROSITE" id="PS50893">
    <property type="entry name" value="ABC_TRANSPORTER_2"/>
    <property type="match status" value="1"/>
</dbReference>
<organism evidence="15 16">
    <name type="scientific">Advenella kashmirensis W13003</name>
    <dbReference type="NCBI Taxonomy" id="1424334"/>
    <lineage>
        <taxon>Bacteria</taxon>
        <taxon>Pseudomonadati</taxon>
        <taxon>Pseudomonadota</taxon>
        <taxon>Betaproteobacteria</taxon>
        <taxon>Burkholderiales</taxon>
        <taxon>Alcaligenaceae</taxon>
    </lineage>
</organism>
<dbReference type="EMBL" id="AYXT01000010">
    <property type="protein sequence ID" value="ETF02328.1"/>
    <property type="molecule type" value="Genomic_DNA"/>
</dbReference>
<evidence type="ECO:0000256" key="3">
    <source>
        <dbReference type="ARBA" id="ARBA00022475"/>
    </source>
</evidence>
<dbReference type="GO" id="GO:0005886">
    <property type="term" value="C:plasma membrane"/>
    <property type="evidence" value="ECO:0007669"/>
    <property type="project" value="UniProtKB-SubCell"/>
</dbReference>
<dbReference type="SMART" id="SM00382">
    <property type="entry name" value="AAA"/>
    <property type="match status" value="1"/>
</dbReference>
<dbReference type="PANTHER" id="PTHR24221">
    <property type="entry name" value="ATP-BINDING CASSETTE SUB-FAMILY B"/>
    <property type="match status" value="1"/>
</dbReference>
<dbReference type="PROSITE" id="PS50929">
    <property type="entry name" value="ABC_TM1F"/>
    <property type="match status" value="1"/>
</dbReference>
<keyword evidence="7" id="KW-1278">Translocase</keyword>
<dbReference type="HOGENOM" id="CLU_000604_84_9_4"/>
<feature type="compositionally biased region" description="Polar residues" evidence="11">
    <location>
        <begin position="573"/>
        <end position="582"/>
    </location>
</feature>
<dbReference type="OrthoDB" id="9806127at2"/>
<keyword evidence="3" id="KW-1003">Cell membrane</keyword>
<dbReference type="SUPFAM" id="SSF52540">
    <property type="entry name" value="P-loop containing nucleoside triphosphate hydrolases"/>
    <property type="match status" value="1"/>
</dbReference>
<evidence type="ECO:0000256" key="10">
    <source>
        <dbReference type="ARBA" id="ARBA00023136"/>
    </source>
</evidence>
<dbReference type="FunFam" id="3.40.50.300:FF:000221">
    <property type="entry name" value="Multidrug ABC transporter ATP-binding protein"/>
    <property type="match status" value="1"/>
</dbReference>
<evidence type="ECO:0000256" key="11">
    <source>
        <dbReference type="SAM" id="MobiDB-lite"/>
    </source>
</evidence>
<keyword evidence="4 12" id="KW-0812">Transmembrane</keyword>
<evidence type="ECO:0000256" key="2">
    <source>
        <dbReference type="ARBA" id="ARBA00022448"/>
    </source>
</evidence>
<evidence type="ECO:0000256" key="12">
    <source>
        <dbReference type="SAM" id="Phobius"/>
    </source>
</evidence>
<evidence type="ECO:0000313" key="16">
    <source>
        <dbReference type="Proteomes" id="UP000018733"/>
    </source>
</evidence>
<dbReference type="Pfam" id="PF00005">
    <property type="entry name" value="ABC_tran"/>
    <property type="match status" value="1"/>
</dbReference>
<dbReference type="InterPro" id="IPR017871">
    <property type="entry name" value="ABC_transporter-like_CS"/>
</dbReference>
<keyword evidence="6" id="KW-0067">ATP-binding</keyword>
<keyword evidence="2" id="KW-0813">Transport</keyword>
<keyword evidence="9" id="KW-0445">Lipid transport</keyword>
<dbReference type="InterPro" id="IPR039421">
    <property type="entry name" value="Type_1_exporter"/>
</dbReference>
<feature type="domain" description="ABC transporter" evidence="13">
    <location>
        <begin position="336"/>
        <end position="569"/>
    </location>
</feature>
<feature type="domain" description="ABC transmembrane type-1" evidence="14">
    <location>
        <begin position="27"/>
        <end position="306"/>
    </location>
</feature>
<gene>
    <name evidence="15" type="ORF">W822_16685</name>
</gene>
<dbReference type="GO" id="GO:0006869">
    <property type="term" value="P:lipid transport"/>
    <property type="evidence" value="ECO:0007669"/>
    <property type="project" value="UniProtKB-KW"/>
</dbReference>
<dbReference type="GO" id="GO:0140359">
    <property type="term" value="F:ABC-type transporter activity"/>
    <property type="evidence" value="ECO:0007669"/>
    <property type="project" value="InterPro"/>
</dbReference>
<dbReference type="PANTHER" id="PTHR24221:SF590">
    <property type="entry name" value="COMPONENT LINKED WITH THE ASSEMBLY OF CYTOCHROME' TRANSPORT TRANSMEMBRANE ATP-BINDING PROTEIN ABC TRANSPORTER CYDD-RELATED"/>
    <property type="match status" value="1"/>
</dbReference>
<evidence type="ECO:0000256" key="6">
    <source>
        <dbReference type="ARBA" id="ARBA00022840"/>
    </source>
</evidence>
<comment type="subcellular location">
    <subcellularLocation>
        <location evidence="1">Cell membrane</location>
        <topology evidence="1">Multi-pass membrane protein</topology>
    </subcellularLocation>
</comment>